<dbReference type="InterPro" id="IPR025166">
    <property type="entry name" value="Integrase_DNA_bind_dom"/>
</dbReference>
<dbReference type="InterPro" id="IPR038488">
    <property type="entry name" value="Integrase_DNA-bd_sf"/>
</dbReference>
<dbReference type="PROSITE" id="PS51900">
    <property type="entry name" value="CB"/>
    <property type="match status" value="1"/>
</dbReference>
<keyword evidence="4" id="KW-0233">DNA recombination</keyword>
<sequence length="499" mass="56681">MVEQRIENPRVGGSNPPPGTIIFSKPVPLISTSPWNYGIFRSQISRSVSGDFIRSDPSGAIFGAIFGAKIFHEFIDGPNFRVSCHLIAPEPGRIAVALTDLQIRQLRPKDKAYQCTDGLGLYLEVSPSGARLWRYKYRFMKKQKRLSLGSYPDVSLAEARDKRNEARKRLDAGEDPLAERKREKLVAAFAASNTFGDIGREYIKKQIAEGRSPKTIEKSNWLIRQFALIDERPVTELKPLDILAVLKRLEAHGKYETVMRCRSFASCVFRYAVATGRAEEDPTVVLRGALIRPKVTHYAAIIEPDGVGDLLLAIDNYPGNPISRIALQIVPHIMARPGEFRKAHWSEFDLDAAIWKIPAERMKMRRPHQTPLSKQVIAYLKQLMPMTGPKGFVFPAYHTTKRPMSENTVNQALRRIGYAQGEVTAHGFRTTASTLLNESGLWSPDAIERSLAHEDANSICGIYNRGRYWEERVRMHQWWSDYLDELRDKAANRLLIRRR</sequence>
<dbReference type="InterPro" id="IPR013762">
    <property type="entry name" value="Integrase-like_cat_sf"/>
</dbReference>
<dbReference type="Gene3D" id="1.10.150.130">
    <property type="match status" value="1"/>
</dbReference>
<dbReference type="AntiFam" id="ANF00010">
    <property type="entry name" value="tRNA translation"/>
</dbReference>
<dbReference type="InterPro" id="IPR044068">
    <property type="entry name" value="CB"/>
</dbReference>
<dbReference type="STRING" id="655353.SAMN04488056_102635"/>
<dbReference type="PANTHER" id="PTHR30629:SF2">
    <property type="entry name" value="PROPHAGE INTEGRASE INTS-RELATED"/>
    <property type="match status" value="1"/>
</dbReference>
<dbReference type="InterPro" id="IPR010998">
    <property type="entry name" value="Integrase_recombinase_N"/>
</dbReference>
<evidence type="ECO:0000256" key="4">
    <source>
        <dbReference type="ARBA" id="ARBA00023172"/>
    </source>
</evidence>
<dbReference type="InterPro" id="IPR011010">
    <property type="entry name" value="DNA_brk_join_enz"/>
</dbReference>
<comment type="similarity">
    <text evidence="1">Belongs to the 'phage' integrase family.</text>
</comment>
<feature type="domain" description="Core-binding (CB)" evidence="7">
    <location>
        <begin position="193"/>
        <end position="273"/>
    </location>
</feature>
<dbReference type="Pfam" id="PF13356">
    <property type="entry name" value="Arm-DNA-bind_3"/>
    <property type="match status" value="1"/>
</dbReference>
<evidence type="ECO:0000259" key="7">
    <source>
        <dbReference type="PROSITE" id="PS51900"/>
    </source>
</evidence>
<dbReference type="EMBL" id="FOVR01000002">
    <property type="protein sequence ID" value="SFN99573.1"/>
    <property type="molecule type" value="Genomic_DNA"/>
</dbReference>
<gene>
    <name evidence="8" type="ORF">SAMN04488056_102635</name>
</gene>
<dbReference type="PANTHER" id="PTHR30629">
    <property type="entry name" value="PROPHAGE INTEGRASE"/>
    <property type="match status" value="1"/>
</dbReference>
<dbReference type="InterPro" id="IPR050808">
    <property type="entry name" value="Phage_Integrase"/>
</dbReference>
<dbReference type="Gene3D" id="1.10.443.10">
    <property type="entry name" value="Intergrase catalytic core"/>
    <property type="match status" value="1"/>
</dbReference>
<keyword evidence="9" id="KW-1185">Reference proteome</keyword>
<evidence type="ECO:0000313" key="9">
    <source>
        <dbReference type="Proteomes" id="UP000199236"/>
    </source>
</evidence>
<name>A0A1I5DK39_9HYPH</name>
<proteinExistence type="inferred from homology"/>
<dbReference type="Proteomes" id="UP000199236">
    <property type="component" value="Unassembled WGS sequence"/>
</dbReference>
<dbReference type="AlphaFoldDB" id="A0A1I5DK39"/>
<dbReference type="InterPro" id="IPR053876">
    <property type="entry name" value="Phage_int_M"/>
</dbReference>
<protein>
    <submittedName>
        <fullName evidence="8">Integrase</fullName>
    </submittedName>
</protein>
<dbReference type="Gene3D" id="3.30.160.390">
    <property type="entry name" value="Integrase, DNA-binding domain"/>
    <property type="match status" value="1"/>
</dbReference>
<dbReference type="InterPro" id="IPR002104">
    <property type="entry name" value="Integrase_catalytic"/>
</dbReference>
<keyword evidence="2" id="KW-0229">DNA integration</keyword>
<dbReference type="SUPFAM" id="SSF56349">
    <property type="entry name" value="DNA breaking-rejoining enzymes"/>
    <property type="match status" value="1"/>
</dbReference>
<evidence type="ECO:0000256" key="3">
    <source>
        <dbReference type="ARBA" id="ARBA00023125"/>
    </source>
</evidence>
<evidence type="ECO:0000256" key="2">
    <source>
        <dbReference type="ARBA" id="ARBA00022908"/>
    </source>
</evidence>
<accession>A0A1I5DK39</accession>
<reference evidence="8 9" key="1">
    <citation type="submission" date="2016-10" db="EMBL/GenBank/DDBJ databases">
        <authorList>
            <person name="de Groot N.N."/>
        </authorList>
    </citation>
    <scope>NUCLEOTIDE SEQUENCE [LARGE SCALE GENOMIC DNA]</scope>
    <source>
        <strain evidence="8 9">CGMCC 1.9157</strain>
    </source>
</reference>
<evidence type="ECO:0000313" key="8">
    <source>
        <dbReference type="EMBL" id="SFN99573.1"/>
    </source>
</evidence>
<evidence type="ECO:0000256" key="1">
    <source>
        <dbReference type="ARBA" id="ARBA00008857"/>
    </source>
</evidence>
<organism evidence="8 9">
    <name type="scientific">Cohaesibacter marisflavi</name>
    <dbReference type="NCBI Taxonomy" id="655353"/>
    <lineage>
        <taxon>Bacteria</taxon>
        <taxon>Pseudomonadati</taxon>
        <taxon>Pseudomonadota</taxon>
        <taxon>Alphaproteobacteria</taxon>
        <taxon>Hyphomicrobiales</taxon>
        <taxon>Cohaesibacteraceae</taxon>
    </lineage>
</organism>
<dbReference type="GO" id="GO:0003677">
    <property type="term" value="F:DNA binding"/>
    <property type="evidence" value="ECO:0007669"/>
    <property type="project" value="UniProtKB-UniRule"/>
</dbReference>
<evidence type="ECO:0000256" key="5">
    <source>
        <dbReference type="PROSITE-ProRule" id="PRU01248"/>
    </source>
</evidence>
<dbReference type="CDD" id="cd00801">
    <property type="entry name" value="INT_P4_C"/>
    <property type="match status" value="1"/>
</dbReference>
<dbReference type="GO" id="GO:0006310">
    <property type="term" value="P:DNA recombination"/>
    <property type="evidence" value="ECO:0007669"/>
    <property type="project" value="UniProtKB-KW"/>
</dbReference>
<evidence type="ECO:0000259" key="6">
    <source>
        <dbReference type="PROSITE" id="PS51898"/>
    </source>
</evidence>
<dbReference type="GO" id="GO:0015074">
    <property type="term" value="P:DNA integration"/>
    <property type="evidence" value="ECO:0007669"/>
    <property type="project" value="UniProtKB-KW"/>
</dbReference>
<keyword evidence="3 5" id="KW-0238">DNA-binding</keyword>
<feature type="domain" description="Tyr recombinase" evidence="6">
    <location>
        <begin position="297"/>
        <end position="476"/>
    </location>
</feature>
<dbReference type="PROSITE" id="PS51898">
    <property type="entry name" value="TYR_RECOMBINASE"/>
    <property type="match status" value="1"/>
</dbReference>
<dbReference type="Pfam" id="PF00589">
    <property type="entry name" value="Phage_integrase"/>
    <property type="match status" value="1"/>
</dbReference>
<dbReference type="Pfam" id="PF22022">
    <property type="entry name" value="Phage_int_M"/>
    <property type="match status" value="1"/>
</dbReference>